<evidence type="ECO:0000313" key="4">
    <source>
        <dbReference type="EMBL" id="EXZ72600.1"/>
    </source>
</evidence>
<dbReference type="SUPFAM" id="SSF53098">
    <property type="entry name" value="Ribonuclease H-like"/>
    <property type="match status" value="1"/>
</dbReference>
<evidence type="ECO:0000313" key="2">
    <source>
        <dbReference type="EMBL" id="EXZ71699.1"/>
    </source>
</evidence>
<evidence type="ECO:0000313" key="1">
    <source>
        <dbReference type="EMBL" id="EXZ71068.1"/>
    </source>
</evidence>
<gene>
    <name evidence="13" type="ORF">M123_0093</name>
    <name evidence="12" type="ORF">M123_0384</name>
    <name evidence="11" type="ORF">M123_1024</name>
    <name evidence="10" type="ORF">M123_1333</name>
    <name evidence="9" type="ORF">M123_1794</name>
    <name evidence="8" type="ORF">M123_1853</name>
    <name evidence="7" type="ORF">M123_2272</name>
    <name evidence="6" type="ORF">M123_2483</name>
    <name evidence="5" type="ORF">M123_2911</name>
    <name evidence="4" type="ORF">M123_3096</name>
    <name evidence="3" type="ORF">M123_3380</name>
    <name evidence="2" type="ORF">M123_3906</name>
    <name evidence="1" type="ORF">M123_4594</name>
</gene>
<dbReference type="EMBL" id="JGDS01000040">
    <property type="protein sequence ID" value="EXZ74489.1"/>
    <property type="molecule type" value="Genomic_DNA"/>
</dbReference>
<sequence length="190" mass="22165">APVIIDRLKKEKSVRYSRKLNCYYAHMDAEYANRKIRIFFCKRGRKGAWNAFLSTDTRLDFFEAYRIYSMRWAIEVCFSEMKGLLRLGKCQCRNFSSQIASISLTLMQYNILSHIKRFEAYETIGGLFDRTVNGAMELSVTERIWELILQIVAVIAELFSADEEEIIRMIAYDNPKINIIKDLCGVKKTA</sequence>
<evidence type="ECO:0000313" key="11">
    <source>
        <dbReference type="EMBL" id="EXZ74489.1"/>
    </source>
</evidence>
<dbReference type="EMBL" id="JGDS01000042">
    <property type="protein sequence ID" value="EXZ74275.1"/>
    <property type="molecule type" value="Genomic_DNA"/>
</dbReference>
<evidence type="ECO:0000313" key="12">
    <source>
        <dbReference type="EMBL" id="EXZ75365.1"/>
    </source>
</evidence>
<dbReference type="EMBL" id="JGDS01000046">
    <property type="protein sequence ID" value="EXZ73857.1"/>
    <property type="molecule type" value="Genomic_DNA"/>
</dbReference>
<dbReference type="Proteomes" id="UP000020938">
    <property type="component" value="Unassembled WGS sequence"/>
</dbReference>
<dbReference type="EMBL" id="JGDS01000073">
    <property type="protein sequence ID" value="EXZ71068.1"/>
    <property type="molecule type" value="Genomic_DNA"/>
</dbReference>
<feature type="non-terminal residue" evidence="1">
    <location>
        <position position="1"/>
    </location>
</feature>
<evidence type="ECO:0000313" key="10">
    <source>
        <dbReference type="EMBL" id="EXZ74275.1"/>
    </source>
</evidence>
<dbReference type="EMBL" id="JGDS01000028">
    <property type="protein sequence ID" value="EXZ75570.1"/>
    <property type="molecule type" value="Genomic_DNA"/>
</dbReference>
<reference evidence="1 14" key="1">
    <citation type="submission" date="2014-02" db="EMBL/GenBank/DDBJ databases">
        <authorList>
            <person name="Sears C."/>
            <person name="Carroll K."/>
            <person name="Sack B.R."/>
            <person name="Qadri F."/>
            <person name="Myers L.L."/>
            <person name="Chung G.-T."/>
            <person name="Escheverria P."/>
            <person name="Fraser C.M."/>
            <person name="Sadzewicz L."/>
            <person name="Shefchek K.A."/>
            <person name="Tallon L."/>
            <person name="Das S.P."/>
            <person name="Daugherty S."/>
            <person name="Mongodin E.F."/>
        </authorList>
    </citation>
    <scope>NUCLEOTIDE SEQUENCE [LARGE SCALE GENOMIC DNA]</scope>
    <source>
        <strain evidence="1 14">3976T8</strain>
    </source>
</reference>
<protein>
    <submittedName>
        <fullName evidence="1">Transposase DDE domain protein</fullName>
    </submittedName>
</protein>
<evidence type="ECO:0000313" key="9">
    <source>
        <dbReference type="EMBL" id="EXZ73857.1"/>
    </source>
</evidence>
<evidence type="ECO:0000313" key="6">
    <source>
        <dbReference type="EMBL" id="EXZ73125.1"/>
    </source>
</evidence>
<proteinExistence type="predicted"/>
<dbReference type="InterPro" id="IPR012337">
    <property type="entry name" value="RNaseH-like_sf"/>
</dbReference>
<organism evidence="1 14">
    <name type="scientific">Bacteroides fragilis str. 3976T8</name>
    <dbReference type="NCBI Taxonomy" id="1339314"/>
    <lineage>
        <taxon>Bacteria</taxon>
        <taxon>Pseudomonadati</taxon>
        <taxon>Bacteroidota</taxon>
        <taxon>Bacteroidia</taxon>
        <taxon>Bacteroidales</taxon>
        <taxon>Bacteroidaceae</taxon>
        <taxon>Bacteroides</taxon>
    </lineage>
</organism>
<dbReference type="EMBL" id="JGDS01000052">
    <property type="protein sequence ID" value="EXZ73125.1"/>
    <property type="molecule type" value="Genomic_DNA"/>
</dbReference>
<name>A0A016APM5_BACFG</name>
<evidence type="ECO:0000313" key="7">
    <source>
        <dbReference type="EMBL" id="EXZ73276.1"/>
    </source>
</evidence>
<dbReference type="EMBL" id="JGDS01000059">
    <property type="protein sequence ID" value="EXZ72330.1"/>
    <property type="molecule type" value="Genomic_DNA"/>
</dbReference>
<dbReference type="EMBL" id="JGDS01000064">
    <property type="protein sequence ID" value="EXZ71699.1"/>
    <property type="molecule type" value="Genomic_DNA"/>
</dbReference>
<dbReference type="EMBL" id="JGDS01000031">
    <property type="protein sequence ID" value="EXZ75365.1"/>
    <property type="molecule type" value="Genomic_DNA"/>
</dbReference>
<evidence type="ECO:0000313" key="8">
    <source>
        <dbReference type="EMBL" id="EXZ73760.1"/>
    </source>
</evidence>
<dbReference type="PATRIC" id="fig|1339314.3.peg.1257"/>
<accession>A0A016APM5</accession>
<dbReference type="EMBL" id="JGDS01000051">
    <property type="protein sequence ID" value="EXZ73276.1"/>
    <property type="molecule type" value="Genomic_DNA"/>
</dbReference>
<comment type="caution">
    <text evidence="1">The sequence shown here is derived from an EMBL/GenBank/DDBJ whole genome shotgun (WGS) entry which is preliminary data.</text>
</comment>
<evidence type="ECO:0000313" key="14">
    <source>
        <dbReference type="Proteomes" id="UP000020938"/>
    </source>
</evidence>
<dbReference type="EMBL" id="JGDS01000056">
    <property type="protein sequence ID" value="EXZ72767.1"/>
    <property type="molecule type" value="Genomic_DNA"/>
</dbReference>
<dbReference type="EMBL" id="JGDS01000058">
    <property type="protein sequence ID" value="EXZ72600.1"/>
    <property type="molecule type" value="Genomic_DNA"/>
</dbReference>
<evidence type="ECO:0000313" key="3">
    <source>
        <dbReference type="EMBL" id="EXZ72330.1"/>
    </source>
</evidence>
<dbReference type="AlphaFoldDB" id="A0A016APM5"/>
<evidence type="ECO:0000313" key="5">
    <source>
        <dbReference type="EMBL" id="EXZ72767.1"/>
    </source>
</evidence>
<dbReference type="EMBL" id="JGDS01000048">
    <property type="protein sequence ID" value="EXZ73760.1"/>
    <property type="molecule type" value="Genomic_DNA"/>
</dbReference>
<evidence type="ECO:0000313" key="13">
    <source>
        <dbReference type="EMBL" id="EXZ75570.1"/>
    </source>
</evidence>